<dbReference type="PROSITE" id="PS50293">
    <property type="entry name" value="TPR_REGION"/>
    <property type="match status" value="1"/>
</dbReference>
<dbReference type="InterPro" id="IPR032374">
    <property type="entry name" value="SGTA_dimer"/>
</dbReference>
<dbReference type="Gene3D" id="1.20.5.420">
    <property type="entry name" value="Immunoglobulin FC, subunit C"/>
    <property type="match status" value="1"/>
</dbReference>
<dbReference type="InterPro" id="IPR019734">
    <property type="entry name" value="TPR_rpt"/>
</dbReference>
<dbReference type="Pfam" id="PF00515">
    <property type="entry name" value="TPR_1"/>
    <property type="match status" value="1"/>
</dbReference>
<dbReference type="GO" id="GO:0016020">
    <property type="term" value="C:membrane"/>
    <property type="evidence" value="ECO:0007669"/>
    <property type="project" value="TreeGrafter"/>
</dbReference>
<evidence type="ECO:0000256" key="3">
    <source>
        <dbReference type="ARBA" id="ARBA00022803"/>
    </source>
</evidence>
<dbReference type="PANTHER" id="PTHR45831">
    <property type="entry name" value="LD24721P"/>
    <property type="match status" value="1"/>
</dbReference>
<accession>A0A9P0HHT2</accession>
<feature type="repeat" description="TPR" evidence="4">
    <location>
        <begin position="159"/>
        <end position="192"/>
    </location>
</feature>
<dbReference type="EMBL" id="OV725081">
    <property type="protein sequence ID" value="CAH1402034.1"/>
    <property type="molecule type" value="Genomic_DNA"/>
</dbReference>
<proteinExistence type="inferred from homology"/>
<keyword evidence="2" id="KW-0677">Repeat</keyword>
<dbReference type="AlphaFoldDB" id="A0A9P0HHT2"/>
<reference evidence="7" key="1">
    <citation type="submission" date="2022-01" db="EMBL/GenBank/DDBJ databases">
        <authorList>
            <person name="King R."/>
        </authorList>
    </citation>
    <scope>NUCLEOTIDE SEQUENCE</scope>
</reference>
<dbReference type="GO" id="GO:0006620">
    <property type="term" value="P:post-translational protein targeting to endoplasmic reticulum membrane"/>
    <property type="evidence" value="ECO:0007669"/>
    <property type="project" value="TreeGrafter"/>
</dbReference>
<dbReference type="PANTHER" id="PTHR45831:SF2">
    <property type="entry name" value="LD24721P"/>
    <property type="match status" value="1"/>
</dbReference>
<feature type="region of interest" description="Disordered" evidence="5">
    <location>
        <begin position="212"/>
        <end position="248"/>
    </location>
</feature>
<dbReference type="GO" id="GO:0072380">
    <property type="term" value="C:TRC complex"/>
    <property type="evidence" value="ECO:0007669"/>
    <property type="project" value="TreeGrafter"/>
</dbReference>
<protein>
    <recommendedName>
        <fullName evidence="6">SGTA homodimerisation domain-containing protein</fullName>
    </recommendedName>
</protein>
<dbReference type="InterPro" id="IPR011990">
    <property type="entry name" value="TPR-like_helical_dom_sf"/>
</dbReference>
<dbReference type="Gene3D" id="1.25.40.10">
    <property type="entry name" value="Tetratricopeptide repeat domain"/>
    <property type="match status" value="1"/>
</dbReference>
<evidence type="ECO:0000313" key="8">
    <source>
        <dbReference type="Proteomes" id="UP001152798"/>
    </source>
</evidence>
<feature type="domain" description="SGTA homodimerisation" evidence="6">
    <location>
        <begin position="14"/>
        <end position="57"/>
    </location>
</feature>
<sequence length="314" mass="35203">MILIFYKMDDIKIRVMSAILDLLRQDLEGGKFGPEDEEGLEVAMQCLENIYDLNSVRHRPNEPSLIELYKFYLQNPHLHRREATVSEKSLAEALKVDANLAMGDGRYAEALCLYTRAIEYDSRNPVYYCNRAAAKSRMNDHYAAVRDCNVAIELDPKYSKAYGRLGLAYCGLERYVHAVECYKKAHELEPDNEGFKGNLELAREKVKELCSMESEPEACQEPSGGGAQQQAAGHGDGPPPMPQPPFDINLLLGNQQLLNLATQVLAAPALQSFGYSLAREIPDIFNNLRQSFTTSEHAGPSSPPEDETSRREDQ</sequence>
<evidence type="ECO:0000256" key="2">
    <source>
        <dbReference type="ARBA" id="ARBA00022737"/>
    </source>
</evidence>
<evidence type="ECO:0000313" key="7">
    <source>
        <dbReference type="EMBL" id="CAH1402034.1"/>
    </source>
</evidence>
<keyword evidence="8" id="KW-1185">Reference proteome</keyword>
<dbReference type="InterPro" id="IPR047150">
    <property type="entry name" value="SGT"/>
</dbReference>
<organism evidence="7 8">
    <name type="scientific">Nezara viridula</name>
    <name type="common">Southern green stink bug</name>
    <name type="synonym">Cimex viridulus</name>
    <dbReference type="NCBI Taxonomy" id="85310"/>
    <lineage>
        <taxon>Eukaryota</taxon>
        <taxon>Metazoa</taxon>
        <taxon>Ecdysozoa</taxon>
        <taxon>Arthropoda</taxon>
        <taxon>Hexapoda</taxon>
        <taxon>Insecta</taxon>
        <taxon>Pterygota</taxon>
        <taxon>Neoptera</taxon>
        <taxon>Paraneoptera</taxon>
        <taxon>Hemiptera</taxon>
        <taxon>Heteroptera</taxon>
        <taxon>Panheteroptera</taxon>
        <taxon>Pentatomomorpha</taxon>
        <taxon>Pentatomoidea</taxon>
        <taxon>Pentatomidae</taxon>
        <taxon>Pentatominae</taxon>
        <taxon>Nezara</taxon>
    </lineage>
</organism>
<dbReference type="SMART" id="SM00028">
    <property type="entry name" value="TPR"/>
    <property type="match status" value="3"/>
</dbReference>
<dbReference type="GO" id="GO:0060090">
    <property type="term" value="F:molecular adaptor activity"/>
    <property type="evidence" value="ECO:0007669"/>
    <property type="project" value="TreeGrafter"/>
</dbReference>
<feature type="region of interest" description="Disordered" evidence="5">
    <location>
        <begin position="290"/>
        <end position="314"/>
    </location>
</feature>
<gene>
    <name evidence="7" type="ORF">NEZAVI_LOCUS10950</name>
</gene>
<evidence type="ECO:0000256" key="1">
    <source>
        <dbReference type="ARBA" id="ARBA00008175"/>
    </source>
</evidence>
<evidence type="ECO:0000259" key="6">
    <source>
        <dbReference type="Pfam" id="PF16546"/>
    </source>
</evidence>
<comment type="similarity">
    <text evidence="1">Belongs to the SGT family.</text>
</comment>
<evidence type="ECO:0000256" key="4">
    <source>
        <dbReference type="PROSITE-ProRule" id="PRU00339"/>
    </source>
</evidence>
<keyword evidence="3 4" id="KW-0802">TPR repeat</keyword>
<dbReference type="OrthoDB" id="2335338at2759"/>
<evidence type="ECO:0000256" key="5">
    <source>
        <dbReference type="SAM" id="MobiDB-lite"/>
    </source>
</evidence>
<dbReference type="SUPFAM" id="SSF48452">
    <property type="entry name" value="TPR-like"/>
    <property type="match status" value="1"/>
</dbReference>
<dbReference type="Pfam" id="PF16546">
    <property type="entry name" value="SGTA_dimer"/>
    <property type="match status" value="1"/>
</dbReference>
<dbReference type="Proteomes" id="UP001152798">
    <property type="component" value="Chromosome 5"/>
</dbReference>
<dbReference type="PROSITE" id="PS50005">
    <property type="entry name" value="TPR"/>
    <property type="match status" value="1"/>
</dbReference>
<name>A0A9P0HHT2_NEZVI</name>